<dbReference type="SUPFAM" id="SSF51011">
    <property type="entry name" value="Glycosyl hydrolase domain"/>
    <property type="match status" value="1"/>
</dbReference>
<evidence type="ECO:0000313" key="8">
    <source>
        <dbReference type="Proteomes" id="UP000007879"/>
    </source>
</evidence>
<protein>
    <recommendedName>
        <fullName evidence="6">P-type domain-containing protein</fullName>
    </recommendedName>
</protein>
<comment type="caution">
    <text evidence="3">Lacks conserved residue(s) required for the propagation of feature annotation.</text>
</comment>
<feature type="chain" id="PRO_5042842861" description="P-type domain-containing protein" evidence="5">
    <location>
        <begin position="20"/>
        <end position="889"/>
    </location>
</feature>
<evidence type="ECO:0000256" key="2">
    <source>
        <dbReference type="ARBA" id="ARBA00023157"/>
    </source>
</evidence>
<feature type="disulfide bond" evidence="3">
    <location>
        <begin position="217"/>
        <end position="232"/>
    </location>
</feature>
<dbReference type="CDD" id="cd00111">
    <property type="entry name" value="Trefoil"/>
    <property type="match status" value="1"/>
</dbReference>
<evidence type="ECO:0000313" key="7">
    <source>
        <dbReference type="EnsemblMetazoa" id="XP_019854408.1"/>
    </source>
</evidence>
<dbReference type="InterPro" id="IPR000519">
    <property type="entry name" value="P_trefoil_dom"/>
</dbReference>
<dbReference type="GO" id="GO:0090599">
    <property type="term" value="F:alpha-glucosidase activity"/>
    <property type="evidence" value="ECO:0007669"/>
    <property type="project" value="TreeGrafter"/>
</dbReference>
<dbReference type="GO" id="GO:0006491">
    <property type="term" value="P:N-glycan processing"/>
    <property type="evidence" value="ECO:0007669"/>
    <property type="project" value="TreeGrafter"/>
</dbReference>
<dbReference type="SUPFAM" id="SSF51445">
    <property type="entry name" value="(Trans)glycosidases"/>
    <property type="match status" value="1"/>
</dbReference>
<dbReference type="PANTHER" id="PTHR22762">
    <property type="entry name" value="ALPHA-GLUCOSIDASE"/>
    <property type="match status" value="1"/>
</dbReference>
<keyword evidence="8" id="KW-1185">Reference proteome</keyword>
<feature type="domain" description="P-type" evidence="6">
    <location>
        <begin position="204"/>
        <end position="247"/>
    </location>
</feature>
<dbReference type="Pfam" id="PF00088">
    <property type="entry name" value="Trefoil"/>
    <property type="match status" value="1"/>
</dbReference>
<dbReference type="KEGG" id="aqu:105313450"/>
<dbReference type="EnsemblMetazoa" id="XM_019998849.1">
    <property type="protein sequence ID" value="XP_019854408.1"/>
    <property type="gene ID" value="LOC105313450"/>
</dbReference>
<dbReference type="RefSeq" id="XP_019854408.1">
    <property type="nucleotide sequence ID" value="XM_019998849.1"/>
</dbReference>
<dbReference type="Pfam" id="PF21365">
    <property type="entry name" value="Glyco_hydro_31_3rd"/>
    <property type="match status" value="1"/>
</dbReference>
<dbReference type="GO" id="GO:0005975">
    <property type="term" value="P:carbohydrate metabolic process"/>
    <property type="evidence" value="ECO:0007669"/>
    <property type="project" value="InterPro"/>
</dbReference>
<reference evidence="7" key="2">
    <citation type="submission" date="2024-06" db="UniProtKB">
        <authorList>
            <consortium name="EnsemblMetazoa"/>
        </authorList>
    </citation>
    <scope>IDENTIFICATION</scope>
</reference>
<dbReference type="CDD" id="cd06595">
    <property type="entry name" value="GH31_u1"/>
    <property type="match status" value="1"/>
</dbReference>
<proteinExistence type="inferred from homology"/>
<dbReference type="Pfam" id="PF01055">
    <property type="entry name" value="Glyco_hydro_31_2nd"/>
    <property type="match status" value="1"/>
</dbReference>
<evidence type="ECO:0000259" key="6">
    <source>
        <dbReference type="PROSITE" id="PS51448"/>
    </source>
</evidence>
<dbReference type="SMART" id="SM00018">
    <property type="entry name" value="PD"/>
    <property type="match status" value="1"/>
</dbReference>
<dbReference type="InterPro" id="IPR044913">
    <property type="entry name" value="P_trefoil_dom_sf"/>
</dbReference>
<evidence type="ECO:0000256" key="3">
    <source>
        <dbReference type="PROSITE-ProRule" id="PRU00779"/>
    </source>
</evidence>
<dbReference type="Gene3D" id="3.20.20.80">
    <property type="entry name" value="Glycosidases"/>
    <property type="match status" value="1"/>
</dbReference>
<dbReference type="SUPFAM" id="SSF57492">
    <property type="entry name" value="Trefoil"/>
    <property type="match status" value="1"/>
</dbReference>
<keyword evidence="2 3" id="KW-1015">Disulfide bond</keyword>
<evidence type="ECO:0000256" key="5">
    <source>
        <dbReference type="SAM" id="SignalP"/>
    </source>
</evidence>
<dbReference type="AlphaFoldDB" id="A0AAN0JCH6"/>
<dbReference type="PROSITE" id="PS51448">
    <property type="entry name" value="P_TREFOIL_2"/>
    <property type="match status" value="1"/>
</dbReference>
<dbReference type="Proteomes" id="UP000007879">
    <property type="component" value="Unassembled WGS sequence"/>
</dbReference>
<feature type="signal peptide" evidence="5">
    <location>
        <begin position="1"/>
        <end position="19"/>
    </location>
</feature>
<dbReference type="InterPro" id="IPR017853">
    <property type="entry name" value="GH"/>
</dbReference>
<organism evidence="7 8">
    <name type="scientific">Amphimedon queenslandica</name>
    <name type="common">Sponge</name>
    <dbReference type="NCBI Taxonomy" id="400682"/>
    <lineage>
        <taxon>Eukaryota</taxon>
        <taxon>Metazoa</taxon>
        <taxon>Porifera</taxon>
        <taxon>Demospongiae</taxon>
        <taxon>Heteroscleromorpha</taxon>
        <taxon>Haplosclerida</taxon>
        <taxon>Niphatidae</taxon>
        <taxon>Amphimedon</taxon>
    </lineage>
</organism>
<keyword evidence="4" id="KW-0378">Hydrolase</keyword>
<dbReference type="GeneID" id="105313450"/>
<dbReference type="InterPro" id="IPR048395">
    <property type="entry name" value="Glyco_hydro_31_C"/>
</dbReference>
<accession>A0AAN0JCH6</accession>
<keyword evidence="5" id="KW-0732">Signal</keyword>
<dbReference type="PANTHER" id="PTHR22762:SF89">
    <property type="entry name" value="ALPHA-XYLOSIDASE"/>
    <property type="match status" value="1"/>
</dbReference>
<keyword evidence="4" id="KW-0326">Glycosidase</keyword>
<evidence type="ECO:0000256" key="4">
    <source>
        <dbReference type="RuleBase" id="RU361185"/>
    </source>
</evidence>
<comment type="similarity">
    <text evidence="1 4">Belongs to the glycosyl hydrolase 31 family.</text>
</comment>
<sequence>MMLLPLLLWSFSSWMVVHADPSYNPLPNPDSVVTVGQARFTVLTPRLIRMEWGQAVDSATLTFVNRYLPTPKFDHYSYDEGKWQIIETSYLKVSYFSSGESFNKENLIVEYQFNGKSNLWSPQPYTEDSLGGNLGGTVRTLDGNNGDKDLLDCYKADSKSDSHCTLGLISRDGYVVVDDTGYPQFDDSEWPWAVSPNISNSTNDFCSDINNASVRSCGFHSISQKDCIGHGCCWSHSGKPPNCYYSKQSRQDLYFFGHGHEYKGAVYDFALVAGRIPMPPRYAFGMYYSRYWAYSDIGEMELVNGYHSRNIPLDVLVLDMDWHKTFYKDDIIDPAGERKGLTGFTWNDHLFPNPQGFLAWCKANNLKNTLNLHFASGIQKWEDTFNEMVEAMGLNASALYVPWKPVDPKFVNNFLKITLKPLQDMGIDFWWLDWRQGEEGPKTGINMPNLNPTFWINYLFFTNPYQWGPIDEPVKRPFLLHSWGGLGNHRYQIGFSGNVNPSWSSLNYQVSFTLRASNVLFGYWSHDIGGHLKPPPAELYTRWIQWGAFSPIFRIHSSKSALDDRRIWVYPLANYKIMHEFMVLRGSMVPYIYTYAREAHDTGLSLLRALYFEYPEADESYIFNNQYFFGPHIMAAPITQAVNETSQVVNKTIWIPPGSYVVYMKMMVLLKVTKFQVSLPQTNCYFDFRETLSLTVYPSIGTYDGFPSKRNYQIVIPNFWPAEEVQLNSNSLSYCPLRDSFDEYTSDCWTYDGSTLSLIVIIVTPQATSDAVNVQVAYTQFNVFDPYNINININGESKSVGFTGMVRRLVNIKQYLDDQWGIIHTLYQEDYRSLIDASEAGIRITYSPTDIGSLINGFRDNMEDTYNSVPKLNVNSTLREFLKAQLTLN</sequence>
<name>A0AAN0JCH6_AMPQE</name>
<dbReference type="Gene3D" id="4.10.110.10">
    <property type="entry name" value="Spasmolytic Protein, domain 1"/>
    <property type="match status" value="1"/>
</dbReference>
<reference evidence="8" key="1">
    <citation type="journal article" date="2010" name="Nature">
        <title>The Amphimedon queenslandica genome and the evolution of animal complexity.</title>
        <authorList>
            <person name="Srivastava M."/>
            <person name="Simakov O."/>
            <person name="Chapman J."/>
            <person name="Fahey B."/>
            <person name="Gauthier M.E."/>
            <person name="Mitros T."/>
            <person name="Richards G.S."/>
            <person name="Conaco C."/>
            <person name="Dacre M."/>
            <person name="Hellsten U."/>
            <person name="Larroux C."/>
            <person name="Putnam N.H."/>
            <person name="Stanke M."/>
            <person name="Adamska M."/>
            <person name="Darling A."/>
            <person name="Degnan S.M."/>
            <person name="Oakley T.H."/>
            <person name="Plachetzki D.C."/>
            <person name="Zhai Y."/>
            <person name="Adamski M."/>
            <person name="Calcino A."/>
            <person name="Cummins S.F."/>
            <person name="Goodstein D.M."/>
            <person name="Harris C."/>
            <person name="Jackson D.J."/>
            <person name="Leys S.P."/>
            <person name="Shu S."/>
            <person name="Woodcroft B.J."/>
            <person name="Vervoort M."/>
            <person name="Kosik K.S."/>
            <person name="Manning G."/>
            <person name="Degnan B.M."/>
            <person name="Rokhsar D.S."/>
        </authorList>
    </citation>
    <scope>NUCLEOTIDE SEQUENCE [LARGE SCALE GENOMIC DNA]</scope>
</reference>
<dbReference type="InterPro" id="IPR000322">
    <property type="entry name" value="Glyco_hydro_31_TIM"/>
</dbReference>
<evidence type="ECO:0000256" key="1">
    <source>
        <dbReference type="ARBA" id="ARBA00007806"/>
    </source>
</evidence>